<dbReference type="Pfam" id="PF00847">
    <property type="entry name" value="AP2"/>
    <property type="match status" value="1"/>
</dbReference>
<dbReference type="AlphaFoldDB" id="A0A8S0Q542"/>
<evidence type="ECO:0000256" key="5">
    <source>
        <dbReference type="ARBA" id="ARBA00023125"/>
    </source>
</evidence>
<accession>A0A8S0Q542</accession>
<comment type="caution">
    <text evidence="11">The sequence shown here is derived from an EMBL/GenBank/DDBJ whole genome shotgun (WGS) entry which is preliminary data.</text>
</comment>
<feature type="domain" description="AP2/ERF" evidence="10">
    <location>
        <begin position="37"/>
        <end position="94"/>
    </location>
</feature>
<dbReference type="PANTHER" id="PTHR31657">
    <property type="entry name" value="ETHYLENE-RESPONSIVE TRANSCRIPTION FACTOR ERF061"/>
    <property type="match status" value="1"/>
</dbReference>
<keyword evidence="5" id="KW-0238">DNA-binding</keyword>
<dbReference type="PANTHER" id="PTHR31657:SF73">
    <property type="entry name" value="OS02G0752800 PROTEIN"/>
    <property type="match status" value="1"/>
</dbReference>
<dbReference type="SMART" id="SM00380">
    <property type="entry name" value="AP2"/>
    <property type="match status" value="1"/>
</dbReference>
<keyword evidence="3" id="KW-0611">Plant defense</keyword>
<keyword evidence="2" id="KW-0936">Ethylene signaling pathway</keyword>
<keyword evidence="8" id="KW-0539">Nucleus</keyword>
<proteinExistence type="inferred from homology"/>
<evidence type="ECO:0000256" key="6">
    <source>
        <dbReference type="ARBA" id="ARBA00023159"/>
    </source>
</evidence>
<gene>
    <name evidence="11" type="ORF">OLEA9_A005284</name>
</gene>
<dbReference type="GO" id="GO:0009873">
    <property type="term" value="P:ethylene-activated signaling pathway"/>
    <property type="evidence" value="ECO:0007669"/>
    <property type="project" value="UniProtKB-KW"/>
</dbReference>
<dbReference type="Proteomes" id="UP000594638">
    <property type="component" value="Unassembled WGS sequence"/>
</dbReference>
<dbReference type="Gramene" id="OE9A005284T1">
    <property type="protein sequence ID" value="OE9A005284C1"/>
    <property type="gene ID" value="OE9A005284"/>
</dbReference>
<evidence type="ECO:0000256" key="8">
    <source>
        <dbReference type="ARBA" id="ARBA00023242"/>
    </source>
</evidence>
<sequence length="116" mass="13552">MNTLSQLQHKQNQFSRFLGPKPVPIKHVGISPKPKKLHRGVRQQHWGKWVAEIRLPKNKTRLWLGTFDTAEEGALTNDKAAYKLGGKFARLNFPDLRHRWREGDEYGFGSLFYFSF</sequence>
<evidence type="ECO:0000313" key="11">
    <source>
        <dbReference type="EMBL" id="CAA2959713.1"/>
    </source>
</evidence>
<dbReference type="OrthoDB" id="913493at2759"/>
<evidence type="ECO:0000313" key="12">
    <source>
        <dbReference type="Proteomes" id="UP000594638"/>
    </source>
</evidence>
<dbReference type="GO" id="GO:0006952">
    <property type="term" value="P:defense response"/>
    <property type="evidence" value="ECO:0007669"/>
    <property type="project" value="UniProtKB-KW"/>
</dbReference>
<dbReference type="InterPro" id="IPR051758">
    <property type="entry name" value="ERF/AP2-like"/>
</dbReference>
<keyword evidence="4" id="KW-0805">Transcription regulation</keyword>
<name>A0A8S0Q542_OLEEU</name>
<keyword evidence="6" id="KW-0010">Activator</keyword>
<keyword evidence="12" id="KW-1185">Reference proteome</keyword>
<evidence type="ECO:0000256" key="3">
    <source>
        <dbReference type="ARBA" id="ARBA00022821"/>
    </source>
</evidence>
<dbReference type="CDD" id="cd00018">
    <property type="entry name" value="AP2"/>
    <property type="match status" value="1"/>
</dbReference>
<dbReference type="PRINTS" id="PR00367">
    <property type="entry name" value="ETHRSPELEMNT"/>
</dbReference>
<reference evidence="11 12" key="1">
    <citation type="submission" date="2019-12" db="EMBL/GenBank/DDBJ databases">
        <authorList>
            <person name="Alioto T."/>
            <person name="Alioto T."/>
            <person name="Gomez Garrido J."/>
        </authorList>
    </citation>
    <scope>NUCLEOTIDE SEQUENCE [LARGE SCALE GENOMIC DNA]</scope>
</reference>
<evidence type="ECO:0000256" key="4">
    <source>
        <dbReference type="ARBA" id="ARBA00023015"/>
    </source>
</evidence>
<evidence type="ECO:0000259" key="10">
    <source>
        <dbReference type="PROSITE" id="PS51032"/>
    </source>
</evidence>
<evidence type="ECO:0000256" key="1">
    <source>
        <dbReference type="ARBA" id="ARBA00004123"/>
    </source>
</evidence>
<dbReference type="InterPro" id="IPR016177">
    <property type="entry name" value="DNA-bd_dom_sf"/>
</dbReference>
<dbReference type="PROSITE" id="PS51032">
    <property type="entry name" value="AP2_ERF"/>
    <property type="match status" value="1"/>
</dbReference>
<protein>
    <submittedName>
        <fullName evidence="11">Ethylene-responsive transcription factor RAP2-4</fullName>
    </submittedName>
</protein>
<dbReference type="InterPro" id="IPR001471">
    <property type="entry name" value="AP2/ERF_dom"/>
</dbReference>
<evidence type="ECO:0000256" key="2">
    <source>
        <dbReference type="ARBA" id="ARBA00022745"/>
    </source>
</evidence>
<dbReference type="FunFam" id="3.30.730.10:FF:000001">
    <property type="entry name" value="Ethylene-responsive transcription factor 2"/>
    <property type="match status" value="1"/>
</dbReference>
<dbReference type="SUPFAM" id="SSF54171">
    <property type="entry name" value="DNA-binding domain"/>
    <property type="match status" value="1"/>
</dbReference>
<dbReference type="GO" id="GO:0003700">
    <property type="term" value="F:DNA-binding transcription factor activity"/>
    <property type="evidence" value="ECO:0007669"/>
    <property type="project" value="InterPro"/>
</dbReference>
<keyword evidence="7" id="KW-0804">Transcription</keyword>
<dbReference type="EMBL" id="CACTIH010000343">
    <property type="protein sequence ID" value="CAA2959713.1"/>
    <property type="molecule type" value="Genomic_DNA"/>
</dbReference>
<dbReference type="InterPro" id="IPR036955">
    <property type="entry name" value="AP2/ERF_dom_sf"/>
</dbReference>
<comment type="similarity">
    <text evidence="9">Belongs to the AP2/ERF transcription factor family. ERF subfamily.</text>
</comment>
<dbReference type="GO" id="GO:0000976">
    <property type="term" value="F:transcription cis-regulatory region binding"/>
    <property type="evidence" value="ECO:0007669"/>
    <property type="project" value="UniProtKB-ARBA"/>
</dbReference>
<evidence type="ECO:0000256" key="9">
    <source>
        <dbReference type="ARBA" id="ARBA00024343"/>
    </source>
</evidence>
<comment type="subcellular location">
    <subcellularLocation>
        <location evidence="1">Nucleus</location>
    </subcellularLocation>
</comment>
<dbReference type="GO" id="GO:0005634">
    <property type="term" value="C:nucleus"/>
    <property type="evidence" value="ECO:0007669"/>
    <property type="project" value="UniProtKB-SubCell"/>
</dbReference>
<evidence type="ECO:0000256" key="7">
    <source>
        <dbReference type="ARBA" id="ARBA00023163"/>
    </source>
</evidence>
<dbReference type="Gene3D" id="3.30.730.10">
    <property type="entry name" value="AP2/ERF domain"/>
    <property type="match status" value="1"/>
</dbReference>
<organism evidence="11 12">
    <name type="scientific">Olea europaea subsp. europaea</name>
    <dbReference type="NCBI Taxonomy" id="158383"/>
    <lineage>
        <taxon>Eukaryota</taxon>
        <taxon>Viridiplantae</taxon>
        <taxon>Streptophyta</taxon>
        <taxon>Embryophyta</taxon>
        <taxon>Tracheophyta</taxon>
        <taxon>Spermatophyta</taxon>
        <taxon>Magnoliopsida</taxon>
        <taxon>eudicotyledons</taxon>
        <taxon>Gunneridae</taxon>
        <taxon>Pentapetalae</taxon>
        <taxon>asterids</taxon>
        <taxon>lamiids</taxon>
        <taxon>Lamiales</taxon>
        <taxon>Oleaceae</taxon>
        <taxon>Oleeae</taxon>
        <taxon>Olea</taxon>
    </lineage>
</organism>